<dbReference type="EMBL" id="BAABJK010000009">
    <property type="protein sequence ID" value="GAA4975959.1"/>
    <property type="molecule type" value="Genomic_DNA"/>
</dbReference>
<reference evidence="3" key="1">
    <citation type="journal article" date="2019" name="Int. J. Syst. Evol. Microbiol.">
        <title>The Global Catalogue of Microorganisms (GCM) 10K type strain sequencing project: providing services to taxonomists for standard genome sequencing and annotation.</title>
        <authorList>
            <consortium name="The Broad Institute Genomics Platform"/>
            <consortium name="The Broad Institute Genome Sequencing Center for Infectious Disease"/>
            <person name="Wu L."/>
            <person name="Ma J."/>
        </authorList>
    </citation>
    <scope>NUCLEOTIDE SEQUENCE [LARGE SCALE GENOMIC DNA]</scope>
    <source>
        <strain evidence="3">JCM 18287</strain>
    </source>
</reference>
<evidence type="ECO:0000259" key="1">
    <source>
        <dbReference type="Pfam" id="PF00535"/>
    </source>
</evidence>
<protein>
    <submittedName>
        <fullName evidence="2">Glycosyltransferase family A protein</fullName>
    </submittedName>
</protein>
<evidence type="ECO:0000313" key="2">
    <source>
        <dbReference type="EMBL" id="GAA4975959.1"/>
    </source>
</evidence>
<dbReference type="InterPro" id="IPR001173">
    <property type="entry name" value="Glyco_trans_2-like"/>
</dbReference>
<organism evidence="2 3">
    <name type="scientific">Algibacter aquimarinus</name>
    <dbReference type="NCBI Taxonomy" id="1136748"/>
    <lineage>
        <taxon>Bacteria</taxon>
        <taxon>Pseudomonadati</taxon>
        <taxon>Bacteroidota</taxon>
        <taxon>Flavobacteriia</taxon>
        <taxon>Flavobacteriales</taxon>
        <taxon>Flavobacteriaceae</taxon>
        <taxon>Algibacter</taxon>
    </lineage>
</organism>
<dbReference type="SUPFAM" id="SSF53448">
    <property type="entry name" value="Nucleotide-diphospho-sugar transferases"/>
    <property type="match status" value="1"/>
</dbReference>
<name>A0ABP9HPY8_9FLAO</name>
<keyword evidence="3" id="KW-1185">Reference proteome</keyword>
<proteinExistence type="predicted"/>
<dbReference type="RefSeq" id="WP_345170059.1">
    <property type="nucleotide sequence ID" value="NZ_BAABJK010000009.1"/>
</dbReference>
<dbReference type="Gene3D" id="3.90.550.10">
    <property type="entry name" value="Spore Coat Polysaccharide Biosynthesis Protein SpsA, Chain A"/>
    <property type="match status" value="1"/>
</dbReference>
<dbReference type="InterPro" id="IPR029044">
    <property type="entry name" value="Nucleotide-diphossugar_trans"/>
</dbReference>
<feature type="domain" description="Glycosyltransferase 2-like" evidence="1">
    <location>
        <begin position="242"/>
        <end position="376"/>
    </location>
</feature>
<accession>A0ABP9HPY8</accession>
<dbReference type="CDD" id="cd00761">
    <property type="entry name" value="Glyco_tranf_GTA_type"/>
    <property type="match status" value="1"/>
</dbReference>
<dbReference type="Pfam" id="PF00535">
    <property type="entry name" value="Glycos_transf_2"/>
    <property type="match status" value="1"/>
</dbReference>
<dbReference type="Proteomes" id="UP001501692">
    <property type="component" value="Unassembled WGS sequence"/>
</dbReference>
<evidence type="ECO:0000313" key="3">
    <source>
        <dbReference type="Proteomes" id="UP001501692"/>
    </source>
</evidence>
<gene>
    <name evidence="2" type="ORF">GCM10023315_28430</name>
</gene>
<comment type="caution">
    <text evidence="2">The sequence shown here is derived from an EMBL/GenBank/DDBJ whole genome shotgun (WGS) entry which is preliminary data.</text>
</comment>
<sequence>MIIILHSNNKVVKVFDYSSKADISVTKNSLVETFFELANQYKNTLLVWCHNNLKDDINFEEFDRTFHHKLIMGSLNTKAKNYIDDRIGYVESSPFVKINKEVYYPTWLMASCIGGINSDVLSCYNVKDYLKKPFDYTLNSIAKLGMKNGLFCYSMPKLLNPNINVTDNNPTSKIELFKFIKQHYKSRWILLAFLNSLIYEKRLLLLPLITSFFIAKKFKSLNFKDLEIVSKASNVLDTSLDVIIPTIGRKLYLYDVLKDLSNQTLLPKNVIIIEQNPDFDSKTELDYLTNETWPFKIKHQFTNKTGACNARNLALKEVESDWVFMADDDIRFEKKVLEIALEEMFKYKLSAATLSCLRKGDKQLELPTSQWNTFGSGCSIISKHIAKNIKFDIAFEHGFGEDGDYGMQIRNYGEDIGYISKCRLIHLKAPMGGFRTKFKHSWIDDKIQPKPSPTIMLYNLKNQSNFQINGYRTLLFIKFFKLQENKNVFSYYSQIKKRWKKSIYLANKLKDKH</sequence>